<dbReference type="CDD" id="cd00093">
    <property type="entry name" value="HTH_XRE"/>
    <property type="match status" value="1"/>
</dbReference>
<dbReference type="InterPro" id="IPR010982">
    <property type="entry name" value="Lambda_DNA-bd_dom_sf"/>
</dbReference>
<reference evidence="2 3" key="1">
    <citation type="submission" date="2020-08" db="EMBL/GenBank/DDBJ databases">
        <title>A Genomic Blueprint of the Chicken Gut Microbiome.</title>
        <authorList>
            <person name="Gilroy R."/>
            <person name="Ravi A."/>
            <person name="Getino M."/>
            <person name="Pursley I."/>
            <person name="Horton D.L."/>
            <person name="Alikhan N.-F."/>
            <person name="Baker D."/>
            <person name="Gharbi K."/>
            <person name="Hall N."/>
            <person name="Watson M."/>
            <person name="Adriaenssens E.M."/>
            <person name="Foster-Nyarko E."/>
            <person name="Jarju S."/>
            <person name="Secka A."/>
            <person name="Antonio M."/>
            <person name="Oren A."/>
            <person name="Chaudhuri R."/>
            <person name="La Ragione R.M."/>
            <person name="Hildebrand F."/>
            <person name="Pallen M.J."/>
        </authorList>
    </citation>
    <scope>NUCLEOTIDE SEQUENCE [LARGE SCALE GENOMIC DNA]</scope>
    <source>
        <strain evidence="2 3">Sa3CVN1</strain>
    </source>
</reference>
<dbReference type="SUPFAM" id="SSF47413">
    <property type="entry name" value="lambda repressor-like DNA-binding domains"/>
    <property type="match status" value="1"/>
</dbReference>
<dbReference type="RefSeq" id="WP_191767514.1">
    <property type="nucleotide sequence ID" value="NZ_JACSRA010000002.1"/>
</dbReference>
<evidence type="ECO:0000313" key="3">
    <source>
        <dbReference type="Proteomes" id="UP000627781"/>
    </source>
</evidence>
<dbReference type="InterPro" id="IPR001387">
    <property type="entry name" value="Cro/C1-type_HTH"/>
</dbReference>
<dbReference type="PROSITE" id="PS50943">
    <property type="entry name" value="HTH_CROC1"/>
    <property type="match status" value="1"/>
</dbReference>
<sequence>MNINKIMKTLERQGISMHELSNKCKVPYSTLHDILNGKAKNPRIDTVSKIAEGLNISIYEILNKEAMDEESDIKDKEKEK</sequence>
<accession>A0ABR8PP94</accession>
<evidence type="ECO:0000313" key="2">
    <source>
        <dbReference type="EMBL" id="MBD7909982.1"/>
    </source>
</evidence>
<gene>
    <name evidence="2" type="ORF">H9661_01320</name>
</gene>
<keyword evidence="3" id="KW-1185">Reference proteome</keyword>
<comment type="caution">
    <text evidence="2">The sequence shown here is derived from an EMBL/GenBank/DDBJ whole genome shotgun (WGS) entry which is preliminary data.</text>
</comment>
<dbReference type="Proteomes" id="UP000627781">
    <property type="component" value="Unassembled WGS sequence"/>
</dbReference>
<feature type="domain" description="HTH cro/C1-type" evidence="1">
    <location>
        <begin position="11"/>
        <end position="61"/>
    </location>
</feature>
<protein>
    <submittedName>
        <fullName evidence="2">Helix-turn-helix transcriptional regulator</fullName>
    </submittedName>
</protein>
<proteinExistence type="predicted"/>
<evidence type="ECO:0000259" key="1">
    <source>
        <dbReference type="PROSITE" id="PS50943"/>
    </source>
</evidence>
<dbReference type="EMBL" id="JACSRA010000002">
    <property type="protein sequence ID" value="MBD7909982.1"/>
    <property type="molecule type" value="Genomic_DNA"/>
</dbReference>
<dbReference type="Gene3D" id="1.10.260.40">
    <property type="entry name" value="lambda repressor-like DNA-binding domains"/>
    <property type="match status" value="1"/>
</dbReference>
<name>A0ABR8PP94_9CLOT</name>
<dbReference type="SMART" id="SM00530">
    <property type="entry name" value="HTH_XRE"/>
    <property type="match status" value="1"/>
</dbReference>
<dbReference type="Pfam" id="PF01381">
    <property type="entry name" value="HTH_3"/>
    <property type="match status" value="1"/>
</dbReference>
<organism evidence="2 3">
    <name type="scientific">Clostridium cibarium</name>
    <dbReference type="NCBI Taxonomy" id="2762247"/>
    <lineage>
        <taxon>Bacteria</taxon>
        <taxon>Bacillati</taxon>
        <taxon>Bacillota</taxon>
        <taxon>Clostridia</taxon>
        <taxon>Eubacteriales</taxon>
        <taxon>Clostridiaceae</taxon>
        <taxon>Clostridium</taxon>
    </lineage>
</organism>